<gene>
    <name evidence="7" type="ORF">D9619_001633</name>
</gene>
<dbReference type="AlphaFoldDB" id="A0A8H5BEV1"/>
<sequence length="105" mass="11294">MPIRRIQILFLPALVVASAIQSRDTCNTGSYLCCQTVTQLDTSTLPIIGLLGITTPPNYTGLVGLNCTPVDPTTYLTNPCPNQLVCCAQNSWNGIIALDCVPVWI</sequence>
<dbReference type="EMBL" id="JAACJJ010000028">
    <property type="protein sequence ID" value="KAF5322070.1"/>
    <property type="molecule type" value="Genomic_DNA"/>
</dbReference>
<comment type="caution">
    <text evidence="7">The sequence shown here is derived from an EMBL/GenBank/DDBJ whole genome shotgun (WGS) entry which is preliminary data.</text>
</comment>
<dbReference type="InterPro" id="IPR001338">
    <property type="entry name" value="Class_I_Hydrophobin"/>
</dbReference>
<dbReference type="Proteomes" id="UP000567179">
    <property type="component" value="Unassembled WGS sequence"/>
</dbReference>
<accession>A0A8H5BEV1</accession>
<keyword evidence="3 6" id="KW-0134">Cell wall</keyword>
<reference evidence="7 8" key="1">
    <citation type="journal article" date="2020" name="ISME J.">
        <title>Uncovering the hidden diversity of litter-decomposition mechanisms in mushroom-forming fungi.</title>
        <authorList>
            <person name="Floudas D."/>
            <person name="Bentzer J."/>
            <person name="Ahren D."/>
            <person name="Johansson T."/>
            <person name="Persson P."/>
            <person name="Tunlid A."/>
        </authorList>
    </citation>
    <scope>NUCLEOTIDE SEQUENCE [LARGE SCALE GENOMIC DNA]</scope>
    <source>
        <strain evidence="7 8">CBS 101986</strain>
    </source>
</reference>
<dbReference type="OrthoDB" id="4225815at2759"/>
<keyword evidence="4 6" id="KW-0964">Secreted</keyword>
<dbReference type="Pfam" id="PF01185">
    <property type="entry name" value="Hydrophobin"/>
    <property type="match status" value="1"/>
</dbReference>
<proteinExistence type="inferred from homology"/>
<evidence type="ECO:0000256" key="3">
    <source>
        <dbReference type="ARBA" id="ARBA00022512"/>
    </source>
</evidence>
<protein>
    <recommendedName>
        <fullName evidence="6">Hydrophobin</fullName>
    </recommendedName>
</protein>
<keyword evidence="6" id="KW-0732">Signal</keyword>
<evidence type="ECO:0000256" key="5">
    <source>
        <dbReference type="ARBA" id="ARBA00023157"/>
    </source>
</evidence>
<feature type="signal peptide" evidence="6">
    <location>
        <begin position="1"/>
        <end position="17"/>
    </location>
</feature>
<organism evidence="7 8">
    <name type="scientific">Psilocybe cf. subviscida</name>
    <dbReference type="NCBI Taxonomy" id="2480587"/>
    <lineage>
        <taxon>Eukaryota</taxon>
        <taxon>Fungi</taxon>
        <taxon>Dikarya</taxon>
        <taxon>Basidiomycota</taxon>
        <taxon>Agaricomycotina</taxon>
        <taxon>Agaricomycetes</taxon>
        <taxon>Agaricomycetidae</taxon>
        <taxon>Agaricales</taxon>
        <taxon>Agaricineae</taxon>
        <taxon>Strophariaceae</taxon>
        <taxon>Psilocybe</taxon>
    </lineage>
</organism>
<dbReference type="GO" id="GO:0009277">
    <property type="term" value="C:fungal-type cell wall"/>
    <property type="evidence" value="ECO:0007669"/>
    <property type="project" value="InterPro"/>
</dbReference>
<evidence type="ECO:0000313" key="7">
    <source>
        <dbReference type="EMBL" id="KAF5322070.1"/>
    </source>
</evidence>
<evidence type="ECO:0000256" key="4">
    <source>
        <dbReference type="ARBA" id="ARBA00022525"/>
    </source>
</evidence>
<dbReference type="GO" id="GO:0005199">
    <property type="term" value="F:structural constituent of cell wall"/>
    <property type="evidence" value="ECO:0007669"/>
    <property type="project" value="InterPro"/>
</dbReference>
<evidence type="ECO:0000256" key="2">
    <source>
        <dbReference type="ARBA" id="ARBA00010446"/>
    </source>
</evidence>
<name>A0A8H5BEV1_9AGAR</name>
<evidence type="ECO:0000256" key="1">
    <source>
        <dbReference type="ARBA" id="ARBA00004191"/>
    </source>
</evidence>
<dbReference type="CDD" id="cd23507">
    <property type="entry name" value="hydrophobin_I"/>
    <property type="match status" value="1"/>
</dbReference>
<keyword evidence="5 6" id="KW-1015">Disulfide bond</keyword>
<comment type="similarity">
    <text evidence="2 6">Belongs to the fungal hydrophobin family.</text>
</comment>
<dbReference type="SMART" id="SM00075">
    <property type="entry name" value="HYDRO"/>
    <property type="match status" value="1"/>
</dbReference>
<comment type="subcellular location">
    <subcellularLocation>
        <location evidence="1 6">Secreted</location>
        <location evidence="1 6">Cell wall</location>
    </subcellularLocation>
</comment>
<evidence type="ECO:0000313" key="8">
    <source>
        <dbReference type="Proteomes" id="UP000567179"/>
    </source>
</evidence>
<evidence type="ECO:0000256" key="6">
    <source>
        <dbReference type="RuleBase" id="RU365009"/>
    </source>
</evidence>
<keyword evidence="8" id="KW-1185">Reference proteome</keyword>
<feature type="chain" id="PRO_5034725009" description="Hydrophobin" evidence="6">
    <location>
        <begin position="18"/>
        <end position="105"/>
    </location>
</feature>